<keyword evidence="4 7" id="KW-0256">Endoplasmic reticulum</keyword>
<dbReference type="Proteomes" id="UP001373714">
    <property type="component" value="Unassembled WGS sequence"/>
</dbReference>
<dbReference type="EMBL" id="JAVHNS010000004">
    <property type="protein sequence ID" value="KAK6357826.1"/>
    <property type="molecule type" value="Genomic_DNA"/>
</dbReference>
<dbReference type="PANTHER" id="PTHR31204:SF1">
    <property type="entry name" value="SIGMA INTRACELLULAR RECEPTOR 2"/>
    <property type="match status" value="1"/>
</dbReference>
<evidence type="ECO:0000256" key="6">
    <source>
        <dbReference type="ARBA" id="ARBA00023136"/>
    </source>
</evidence>
<name>A0AAV9V6Z8_9PEZI</name>
<dbReference type="PIRSF" id="PIRSF031032">
    <property type="entry name" value="TMP_97_prd"/>
    <property type="match status" value="1"/>
</dbReference>
<evidence type="ECO:0000256" key="7">
    <source>
        <dbReference type="PIRNR" id="PIRNR031032"/>
    </source>
</evidence>
<feature type="transmembrane region" description="Helical" evidence="7">
    <location>
        <begin position="102"/>
        <end position="121"/>
    </location>
</feature>
<reference evidence="9 10" key="1">
    <citation type="submission" date="2019-10" db="EMBL/GenBank/DDBJ databases">
        <authorList>
            <person name="Palmer J.M."/>
        </authorList>
    </citation>
    <scope>NUCLEOTIDE SEQUENCE [LARGE SCALE GENOMIC DNA]</scope>
    <source>
        <strain evidence="9 10">TWF730</strain>
    </source>
</reference>
<keyword evidence="6 7" id="KW-0472">Membrane</keyword>
<feature type="transmembrane region" description="Helical" evidence="7">
    <location>
        <begin position="66"/>
        <end position="90"/>
    </location>
</feature>
<evidence type="ECO:0000256" key="1">
    <source>
        <dbReference type="ARBA" id="ARBA00004477"/>
    </source>
</evidence>
<protein>
    <recommendedName>
        <fullName evidence="7">Efficient mitochondria targeting-associated protein 19</fullName>
    </recommendedName>
</protein>
<gene>
    <name evidence="9" type="ORF">TWF730_007184</name>
</gene>
<keyword evidence="10" id="KW-1185">Reference proteome</keyword>
<evidence type="ECO:0000256" key="5">
    <source>
        <dbReference type="ARBA" id="ARBA00022989"/>
    </source>
</evidence>
<evidence type="ECO:0000256" key="3">
    <source>
        <dbReference type="ARBA" id="ARBA00022692"/>
    </source>
</evidence>
<keyword evidence="5 7" id="KW-1133">Transmembrane helix</keyword>
<accession>A0AAV9V6Z8</accession>
<evidence type="ECO:0000313" key="10">
    <source>
        <dbReference type="Proteomes" id="UP001373714"/>
    </source>
</evidence>
<keyword evidence="3 7" id="KW-0812">Transmembrane</keyword>
<dbReference type="GO" id="GO:0005789">
    <property type="term" value="C:endoplasmic reticulum membrane"/>
    <property type="evidence" value="ECO:0007669"/>
    <property type="project" value="UniProtKB-SubCell"/>
</dbReference>
<dbReference type="InterPro" id="IPR016964">
    <property type="entry name" value="Sigma2_recept"/>
</dbReference>
<dbReference type="AlphaFoldDB" id="A0AAV9V6Z8"/>
<evidence type="ECO:0000256" key="4">
    <source>
        <dbReference type="ARBA" id="ARBA00022824"/>
    </source>
</evidence>
<comment type="subcellular location">
    <subcellularLocation>
        <location evidence="1">Endoplasmic reticulum membrane</location>
        <topology evidence="1">Multi-pass membrane protein</topology>
    </subcellularLocation>
</comment>
<sequence>MAKPISERPLDLFYRSVFSLILIIAIVADCAPLYPDWLRPGFLSHVHKLQFETLKDPFYNPKIHRAWFESLIGLELFVLVPLNAWLLWGWTVDHPLVPVNMIIYAYHLFVTTIPCVAEIYHEFSRGALSATEVGILFSLYGPFVALPLYMVFDAHQRISQKIWAVERSSATAKTK</sequence>
<evidence type="ECO:0000256" key="2">
    <source>
        <dbReference type="ARBA" id="ARBA00009096"/>
    </source>
</evidence>
<dbReference type="Pfam" id="PF05241">
    <property type="entry name" value="EBP"/>
    <property type="match status" value="1"/>
</dbReference>
<evidence type="ECO:0000313" key="9">
    <source>
        <dbReference type="EMBL" id="KAK6357826.1"/>
    </source>
</evidence>
<feature type="transmembrane region" description="Helical" evidence="7">
    <location>
        <begin position="12"/>
        <end position="34"/>
    </location>
</feature>
<comment type="caution">
    <text evidence="9">The sequence shown here is derived from an EMBL/GenBank/DDBJ whole genome shotgun (WGS) entry which is preliminary data.</text>
</comment>
<dbReference type="PROSITE" id="PS51751">
    <property type="entry name" value="EXPERA"/>
    <property type="match status" value="1"/>
</dbReference>
<evidence type="ECO:0000259" key="8">
    <source>
        <dbReference type="PROSITE" id="PS51751"/>
    </source>
</evidence>
<dbReference type="PANTHER" id="PTHR31204">
    <property type="entry name" value="SIGMA INTRACELLULAR RECEPTOR 2"/>
    <property type="match status" value="1"/>
</dbReference>
<dbReference type="InterPro" id="IPR051987">
    <property type="entry name" value="Sigma-2_receptor-like"/>
</dbReference>
<dbReference type="InterPro" id="IPR033118">
    <property type="entry name" value="EXPERA"/>
</dbReference>
<comment type="similarity">
    <text evidence="2">Belongs to the TMEM97/sigma-2 receptor family.</text>
</comment>
<feature type="domain" description="EXPERA" evidence="8">
    <location>
        <begin position="10"/>
        <end position="151"/>
    </location>
</feature>
<proteinExistence type="inferred from homology"/>
<feature type="transmembrane region" description="Helical" evidence="7">
    <location>
        <begin position="133"/>
        <end position="152"/>
    </location>
</feature>
<organism evidence="9 10">
    <name type="scientific">Orbilia blumenaviensis</name>
    <dbReference type="NCBI Taxonomy" id="1796055"/>
    <lineage>
        <taxon>Eukaryota</taxon>
        <taxon>Fungi</taxon>
        <taxon>Dikarya</taxon>
        <taxon>Ascomycota</taxon>
        <taxon>Pezizomycotina</taxon>
        <taxon>Orbiliomycetes</taxon>
        <taxon>Orbiliales</taxon>
        <taxon>Orbiliaceae</taxon>
        <taxon>Orbilia</taxon>
    </lineage>
</organism>